<keyword evidence="1" id="KW-0479">Metal-binding</keyword>
<dbReference type="PANTHER" id="PTHR22789:SF0">
    <property type="entry name" value="3-OXO-TETRONATE 4-PHOSPHATE DECARBOXYLASE-RELATED"/>
    <property type="match status" value="1"/>
</dbReference>
<dbReference type="InterPro" id="IPR050197">
    <property type="entry name" value="Aldolase_class_II_sugar_metab"/>
</dbReference>
<name>A0ABN3FI38_9ACTN</name>
<reference evidence="4 5" key="1">
    <citation type="journal article" date="2019" name="Int. J. Syst. Evol. Microbiol.">
        <title>The Global Catalogue of Microorganisms (GCM) 10K type strain sequencing project: providing services to taxonomists for standard genome sequencing and annotation.</title>
        <authorList>
            <consortium name="The Broad Institute Genomics Platform"/>
            <consortium name="The Broad Institute Genome Sequencing Center for Infectious Disease"/>
            <person name="Wu L."/>
            <person name="Ma J."/>
        </authorList>
    </citation>
    <scope>NUCLEOTIDE SEQUENCE [LARGE SCALE GENOMIC DNA]</scope>
    <source>
        <strain evidence="4 5">JCM 3272</strain>
    </source>
</reference>
<evidence type="ECO:0000313" key="4">
    <source>
        <dbReference type="EMBL" id="GAA2330873.1"/>
    </source>
</evidence>
<accession>A0ABN3FI38</accession>
<keyword evidence="2" id="KW-0456">Lyase</keyword>
<dbReference type="Gene3D" id="3.40.225.10">
    <property type="entry name" value="Class II aldolase/adducin N-terminal domain"/>
    <property type="match status" value="1"/>
</dbReference>
<gene>
    <name evidence="4" type="ORF">GCM10010170_009140</name>
</gene>
<proteinExistence type="predicted"/>
<evidence type="ECO:0000313" key="5">
    <source>
        <dbReference type="Proteomes" id="UP001501444"/>
    </source>
</evidence>
<dbReference type="SUPFAM" id="SSF53639">
    <property type="entry name" value="AraD/HMP-PK domain-like"/>
    <property type="match status" value="1"/>
</dbReference>
<dbReference type="InterPro" id="IPR036409">
    <property type="entry name" value="Aldolase_II/adducin_N_sf"/>
</dbReference>
<evidence type="ECO:0000259" key="3">
    <source>
        <dbReference type="Pfam" id="PF00596"/>
    </source>
</evidence>
<protein>
    <recommendedName>
        <fullName evidence="3">Class II aldolase/adducin N-terminal domain-containing protein</fullName>
    </recommendedName>
</protein>
<keyword evidence="5" id="KW-1185">Reference proteome</keyword>
<organism evidence="4 5">
    <name type="scientific">Dactylosporangium salmoneum</name>
    <dbReference type="NCBI Taxonomy" id="53361"/>
    <lineage>
        <taxon>Bacteria</taxon>
        <taxon>Bacillati</taxon>
        <taxon>Actinomycetota</taxon>
        <taxon>Actinomycetes</taxon>
        <taxon>Micromonosporales</taxon>
        <taxon>Micromonosporaceae</taxon>
        <taxon>Dactylosporangium</taxon>
    </lineage>
</organism>
<evidence type="ECO:0000256" key="1">
    <source>
        <dbReference type="ARBA" id="ARBA00022723"/>
    </source>
</evidence>
<sequence length="116" mass="12433">MIHLHPQTVLLLDAIGEPVQLATTDHAFYLRRVATIPFVPPGRPEVGTLAAEACTDGTNCVILSRHGCSVVADSIDLAHKRALYLEEAARLTYRALALGRPLAPLPTDWLTPGATA</sequence>
<dbReference type="Proteomes" id="UP001501444">
    <property type="component" value="Unassembled WGS sequence"/>
</dbReference>
<dbReference type="PANTHER" id="PTHR22789">
    <property type="entry name" value="FUCULOSE PHOSPHATE ALDOLASE"/>
    <property type="match status" value="1"/>
</dbReference>
<feature type="domain" description="Class II aldolase/adducin N-terminal" evidence="3">
    <location>
        <begin position="2"/>
        <end position="92"/>
    </location>
</feature>
<evidence type="ECO:0000256" key="2">
    <source>
        <dbReference type="ARBA" id="ARBA00023239"/>
    </source>
</evidence>
<dbReference type="Pfam" id="PF00596">
    <property type="entry name" value="Aldolase_II"/>
    <property type="match status" value="1"/>
</dbReference>
<dbReference type="EMBL" id="BAAARV010000005">
    <property type="protein sequence ID" value="GAA2330873.1"/>
    <property type="molecule type" value="Genomic_DNA"/>
</dbReference>
<comment type="caution">
    <text evidence="4">The sequence shown here is derived from an EMBL/GenBank/DDBJ whole genome shotgun (WGS) entry which is preliminary data.</text>
</comment>
<dbReference type="InterPro" id="IPR001303">
    <property type="entry name" value="Aldolase_II/adducin_N"/>
</dbReference>